<dbReference type="SUPFAM" id="SSF46689">
    <property type="entry name" value="Homeodomain-like"/>
    <property type="match status" value="2"/>
</dbReference>
<accession>A0A2R5EZ02</accession>
<protein>
    <recommendedName>
        <fullName evidence="9">AraC family transcriptional regulator</fullName>
    </recommendedName>
</protein>
<dbReference type="PROSITE" id="PS00041">
    <property type="entry name" value="HTH_ARAC_FAMILY_1"/>
    <property type="match status" value="1"/>
</dbReference>
<evidence type="ECO:0000259" key="5">
    <source>
        <dbReference type="PROSITE" id="PS01124"/>
    </source>
</evidence>
<evidence type="ECO:0000256" key="3">
    <source>
        <dbReference type="ARBA" id="ARBA00023163"/>
    </source>
</evidence>
<evidence type="ECO:0000256" key="2">
    <source>
        <dbReference type="ARBA" id="ARBA00023125"/>
    </source>
</evidence>
<comment type="caution">
    <text evidence="7">The sequence shown here is derived from an EMBL/GenBank/DDBJ whole genome shotgun (WGS) entry which is preliminary data.</text>
</comment>
<dbReference type="PANTHER" id="PTHR43280">
    <property type="entry name" value="ARAC-FAMILY TRANSCRIPTIONAL REGULATOR"/>
    <property type="match status" value="1"/>
</dbReference>
<dbReference type="GO" id="GO:0003700">
    <property type="term" value="F:DNA-binding transcription factor activity"/>
    <property type="evidence" value="ECO:0007669"/>
    <property type="project" value="InterPro"/>
</dbReference>
<sequence length="630" mass="73325">MVLSPTTFIRLNEFGDKQFVGRKLSSLQPFRWTSNREYREQSGDSTVDVVSLVKYANLSDRSLVVVNVSTERLSHLIRGMTPSGLNYFELSDVDGGVVATRDWPNAMKERWRERPESGAEWSNAQSEYTGWTVRSGVYEGGIMQWVSTLFYVWITLGFLTIAGGIIWLIFVTRRNYRPIQMISQRMTEYFQQKRQELTLPDRDDELKYIETAVNKLLDQSSLLLEQNKENLAYRKRHVFLQLLEGAVSGQTIEWRQEVEQFGGAIDHSRLLVAIVEIDGYQDISGKYTSRDLYLLKHVMYSALDEMAETETCRVWSEWIERHQLGVLFIMEHDGNADEQALSLMERLKAWVNRHLPYTVTVGVGNWQEDAANVVESYESALEALNYKASLGMNRIIKHTDIAAKPPLEILKQSQRVRAVGQSFRSGEVDWERHWHELFEEWREQLFTKDELLGMLNYLIYQLHKEISELPKEFQTIWNDGPHAQLNGIMGRQETLDTIQKECFGVLQDTFRRMSDLRESKHNHHLIRGVKQYIHEHYNDSNLSHAHLEKEFGLTASYLSRLFKEEFGVKFIDYLSQTRIEKAIELLKAYPDKTVQSIAEEVGYMHGITFIRAFKKYTGSTPGNYRKDLIP</sequence>
<dbReference type="InterPro" id="IPR018062">
    <property type="entry name" value="HTH_AraC-typ_CS"/>
</dbReference>
<evidence type="ECO:0000313" key="8">
    <source>
        <dbReference type="Proteomes" id="UP000245202"/>
    </source>
</evidence>
<reference evidence="7 8" key="1">
    <citation type="submission" date="2017-08" db="EMBL/GenBank/DDBJ databases">
        <title>Substantial Increase in Enzyme Production by Combined Drug-Resistance Mutations in Paenibacillus agaridevorans.</title>
        <authorList>
            <person name="Tanaka Y."/>
            <person name="Funane K."/>
            <person name="Hosaka T."/>
            <person name="Shiwa Y."/>
            <person name="Fujita N."/>
            <person name="Miyazaki T."/>
            <person name="Yoshikawa H."/>
            <person name="Murakami K."/>
            <person name="Kasahara K."/>
            <person name="Inaoka T."/>
            <person name="Hiraga Y."/>
            <person name="Ochi K."/>
        </authorList>
    </citation>
    <scope>NUCLEOTIDE SEQUENCE [LARGE SCALE GENOMIC DNA]</scope>
    <source>
        <strain evidence="7 8">T-3040</strain>
    </source>
</reference>
<keyword evidence="3" id="KW-0804">Transcription</keyword>
<dbReference type="GO" id="GO:0043565">
    <property type="term" value="F:sequence-specific DNA binding"/>
    <property type="evidence" value="ECO:0007669"/>
    <property type="project" value="InterPro"/>
</dbReference>
<proteinExistence type="predicted"/>
<evidence type="ECO:0000256" key="1">
    <source>
        <dbReference type="ARBA" id="ARBA00023015"/>
    </source>
</evidence>
<gene>
    <name evidence="7" type="ORF">PAT3040_03666</name>
</gene>
<dbReference type="InterPro" id="IPR018060">
    <property type="entry name" value="HTH_AraC"/>
</dbReference>
<dbReference type="PROSITE" id="PS50887">
    <property type="entry name" value="GGDEF"/>
    <property type="match status" value="1"/>
</dbReference>
<feature type="domain" description="HTH araC/xylS-type" evidence="5">
    <location>
        <begin position="527"/>
        <end position="627"/>
    </location>
</feature>
<keyword evidence="4" id="KW-1133">Transmembrane helix</keyword>
<dbReference type="Proteomes" id="UP000245202">
    <property type="component" value="Unassembled WGS sequence"/>
</dbReference>
<keyword evidence="4" id="KW-0472">Membrane</keyword>
<keyword evidence="2" id="KW-0238">DNA-binding</keyword>
<dbReference type="Pfam" id="PF17853">
    <property type="entry name" value="GGDEF_2"/>
    <property type="match status" value="1"/>
</dbReference>
<keyword evidence="8" id="KW-1185">Reference proteome</keyword>
<dbReference type="InterPro" id="IPR009057">
    <property type="entry name" value="Homeodomain-like_sf"/>
</dbReference>
<dbReference type="SMART" id="SM00342">
    <property type="entry name" value="HTH_ARAC"/>
    <property type="match status" value="1"/>
</dbReference>
<keyword evidence="1" id="KW-0805">Transcription regulation</keyword>
<dbReference type="Gene3D" id="1.10.10.60">
    <property type="entry name" value="Homeodomain-like"/>
    <property type="match status" value="2"/>
</dbReference>
<dbReference type="InterPro" id="IPR041522">
    <property type="entry name" value="CdaR_GGDEF"/>
</dbReference>
<name>A0A2R5EZ02_9BACL</name>
<dbReference type="AlphaFoldDB" id="A0A2R5EZ02"/>
<dbReference type="InterPro" id="IPR000160">
    <property type="entry name" value="GGDEF_dom"/>
</dbReference>
<dbReference type="EMBL" id="BDQX01000191">
    <property type="protein sequence ID" value="GBG09043.1"/>
    <property type="molecule type" value="Genomic_DNA"/>
</dbReference>
<evidence type="ECO:0008006" key="9">
    <source>
        <dbReference type="Google" id="ProtNLM"/>
    </source>
</evidence>
<evidence type="ECO:0000313" key="7">
    <source>
        <dbReference type="EMBL" id="GBG09043.1"/>
    </source>
</evidence>
<evidence type="ECO:0000256" key="4">
    <source>
        <dbReference type="SAM" id="Phobius"/>
    </source>
</evidence>
<feature type="domain" description="GGDEF" evidence="6">
    <location>
        <begin position="268"/>
        <end position="400"/>
    </location>
</feature>
<dbReference type="PANTHER" id="PTHR43280:SF10">
    <property type="entry name" value="REGULATORY PROTEIN POCR"/>
    <property type="match status" value="1"/>
</dbReference>
<organism evidence="7 8">
    <name type="scientific">Paenibacillus agaridevorans</name>
    <dbReference type="NCBI Taxonomy" id="171404"/>
    <lineage>
        <taxon>Bacteria</taxon>
        <taxon>Bacillati</taxon>
        <taxon>Bacillota</taxon>
        <taxon>Bacilli</taxon>
        <taxon>Bacillales</taxon>
        <taxon>Paenibacillaceae</taxon>
        <taxon>Paenibacillus</taxon>
    </lineage>
</organism>
<dbReference type="Pfam" id="PF12833">
    <property type="entry name" value="HTH_18"/>
    <property type="match status" value="1"/>
</dbReference>
<dbReference type="PROSITE" id="PS01124">
    <property type="entry name" value="HTH_ARAC_FAMILY_2"/>
    <property type="match status" value="1"/>
</dbReference>
<keyword evidence="4" id="KW-0812">Transmembrane</keyword>
<feature type="transmembrane region" description="Helical" evidence="4">
    <location>
        <begin position="150"/>
        <end position="171"/>
    </location>
</feature>
<evidence type="ECO:0000259" key="6">
    <source>
        <dbReference type="PROSITE" id="PS50887"/>
    </source>
</evidence>